<sequence>MKDAGAGSDASLETGLDTEPRTRAGADEQADAPRIRLIVAISSRALFDLSESHRVFEEQGVEAYHAYQVAHETEILAPGVAFSLVRKLLALNERLGDRGRVEVILLSRNSSDTGLRVFNSIRHHGLAIRCAAFTSGASPYRYVSAFGAHLFLSADRDDVRQALDAGCAAATILPAPARAAAEDDEELRIAFDGDAVLFSDESERIFRAEGLAAFTANEVAAARQPLSDGPFKGFLVALRRIQALFPIDQAPLRTALITARGAPTHERVVRTLRAWNIRIDESLFLDGLGKGPFLAAFDADLFFDDQEHHCRDTQGHVTTGHVPHGIANLDEP</sequence>
<feature type="region of interest" description="Disordered" evidence="1">
    <location>
        <begin position="1"/>
        <end position="28"/>
    </location>
</feature>
<proteinExistence type="predicted"/>
<dbReference type="EMBL" id="NHSF01000079">
    <property type="protein sequence ID" value="MBK5932192.1"/>
    <property type="molecule type" value="Genomic_DNA"/>
</dbReference>
<evidence type="ECO:0000313" key="2">
    <source>
        <dbReference type="EMBL" id="MBK5932192.1"/>
    </source>
</evidence>
<dbReference type="PANTHER" id="PTHR31367">
    <property type="entry name" value="CYTOSOLIC 5'-NUCLEOTIDASE 1 FAMILY MEMBER"/>
    <property type="match status" value="1"/>
</dbReference>
<evidence type="ECO:0000256" key="1">
    <source>
        <dbReference type="SAM" id="MobiDB-lite"/>
    </source>
</evidence>
<reference evidence="2" key="2">
    <citation type="journal article" date="2020" name="Microorganisms">
        <title>Osmotic Adaptation and Compatible Solute Biosynthesis of Phototrophic Bacteria as Revealed from Genome Analyses.</title>
        <authorList>
            <person name="Imhoff J.F."/>
            <person name="Rahn T."/>
            <person name="Kunzel S."/>
            <person name="Keller A."/>
            <person name="Neulinger S.C."/>
        </authorList>
    </citation>
    <scope>NUCLEOTIDE SEQUENCE</scope>
    <source>
        <strain evidence="2">DSM 4395</strain>
    </source>
</reference>
<dbReference type="AlphaFoldDB" id="A0AAJ0XI46"/>
<dbReference type="Pfam" id="PF06189">
    <property type="entry name" value="5-nucleotidase"/>
    <property type="match status" value="1"/>
</dbReference>
<keyword evidence="3" id="KW-1185">Reference proteome</keyword>
<dbReference type="Proteomes" id="UP001296967">
    <property type="component" value="Unassembled WGS sequence"/>
</dbReference>
<dbReference type="GO" id="GO:0000287">
    <property type="term" value="F:magnesium ion binding"/>
    <property type="evidence" value="ECO:0007669"/>
    <property type="project" value="InterPro"/>
</dbReference>
<organism evidence="2 3">
    <name type="scientific">Halochromatium salexigens</name>
    <name type="common">Chromatium salexigens</name>
    <dbReference type="NCBI Taxonomy" id="49447"/>
    <lineage>
        <taxon>Bacteria</taxon>
        <taxon>Pseudomonadati</taxon>
        <taxon>Pseudomonadota</taxon>
        <taxon>Gammaproteobacteria</taxon>
        <taxon>Chromatiales</taxon>
        <taxon>Chromatiaceae</taxon>
        <taxon>Halochromatium</taxon>
    </lineage>
</organism>
<dbReference type="GO" id="GO:0008253">
    <property type="term" value="F:5'-nucleotidase activity"/>
    <property type="evidence" value="ECO:0007669"/>
    <property type="project" value="InterPro"/>
</dbReference>
<dbReference type="InterPro" id="IPR010394">
    <property type="entry name" value="5-nucleotidase"/>
</dbReference>
<dbReference type="PANTHER" id="PTHR31367:SF5">
    <property type="entry name" value="CYTOSOLIC 5'-NUCLEOTIDASE 1A"/>
    <property type="match status" value="1"/>
</dbReference>
<gene>
    <name evidence="2" type="ORF">CCR82_17045</name>
</gene>
<comment type="caution">
    <text evidence="2">The sequence shown here is derived from an EMBL/GenBank/DDBJ whole genome shotgun (WGS) entry which is preliminary data.</text>
</comment>
<reference evidence="2" key="1">
    <citation type="submission" date="2017-05" db="EMBL/GenBank/DDBJ databases">
        <authorList>
            <person name="Imhoff J.F."/>
            <person name="Rahn T."/>
            <person name="Kuenzel S."/>
            <person name="Neulinger S.C."/>
        </authorList>
    </citation>
    <scope>NUCLEOTIDE SEQUENCE</scope>
    <source>
        <strain evidence="2">DSM 4395</strain>
    </source>
</reference>
<dbReference type="RefSeq" id="WP_201247032.1">
    <property type="nucleotide sequence ID" value="NZ_NHSF01000079.1"/>
</dbReference>
<name>A0AAJ0XI46_HALSE</name>
<accession>A0AAJ0XI46</accession>
<evidence type="ECO:0000313" key="3">
    <source>
        <dbReference type="Proteomes" id="UP001296967"/>
    </source>
</evidence>
<dbReference type="GO" id="GO:0000166">
    <property type="term" value="F:nucleotide binding"/>
    <property type="evidence" value="ECO:0007669"/>
    <property type="project" value="InterPro"/>
</dbReference>
<dbReference type="GO" id="GO:0005737">
    <property type="term" value="C:cytoplasm"/>
    <property type="evidence" value="ECO:0007669"/>
    <property type="project" value="InterPro"/>
</dbReference>
<protein>
    <submittedName>
        <fullName evidence="2">5'-nucleotidase</fullName>
    </submittedName>
</protein>
<dbReference type="GO" id="GO:0009117">
    <property type="term" value="P:nucleotide metabolic process"/>
    <property type="evidence" value="ECO:0007669"/>
    <property type="project" value="InterPro"/>
</dbReference>
<feature type="compositionally biased region" description="Basic and acidic residues" evidence="1">
    <location>
        <begin position="18"/>
        <end position="28"/>
    </location>
</feature>